<dbReference type="SUPFAM" id="SSF53850">
    <property type="entry name" value="Periplasmic binding protein-like II"/>
    <property type="match status" value="1"/>
</dbReference>
<dbReference type="GO" id="GO:0030975">
    <property type="term" value="F:thiamine binding"/>
    <property type="evidence" value="ECO:0007669"/>
    <property type="project" value="TreeGrafter"/>
</dbReference>
<dbReference type="GO" id="GO:0015888">
    <property type="term" value="P:thiamine transport"/>
    <property type="evidence" value="ECO:0007669"/>
    <property type="project" value="TreeGrafter"/>
</dbReference>
<evidence type="ECO:0000313" key="3">
    <source>
        <dbReference type="Proteomes" id="UP000286734"/>
    </source>
</evidence>
<dbReference type="GO" id="GO:0030288">
    <property type="term" value="C:outer membrane-bounded periplasmic space"/>
    <property type="evidence" value="ECO:0007669"/>
    <property type="project" value="TreeGrafter"/>
</dbReference>
<dbReference type="InterPro" id="IPR026045">
    <property type="entry name" value="Ferric-bd"/>
</dbReference>
<evidence type="ECO:0000256" key="1">
    <source>
        <dbReference type="ARBA" id="ARBA00022729"/>
    </source>
</evidence>
<dbReference type="EMBL" id="PELP01000102">
    <property type="protein sequence ID" value="RTH05751.1"/>
    <property type="molecule type" value="Genomic_DNA"/>
</dbReference>
<dbReference type="Gene3D" id="3.40.190.10">
    <property type="entry name" value="Periplasmic binding protein-like II"/>
    <property type="match status" value="2"/>
</dbReference>
<dbReference type="CDD" id="cd13547">
    <property type="entry name" value="PBP2_Fbp_like_2"/>
    <property type="match status" value="1"/>
</dbReference>
<dbReference type="PANTHER" id="PTHR30006:SF2">
    <property type="entry name" value="ABC TRANSPORTER SUBSTRATE-BINDING PROTEIN"/>
    <property type="match status" value="1"/>
</dbReference>
<protein>
    <submittedName>
        <fullName evidence="2">ABC transporter substrate-binding protein</fullName>
    </submittedName>
</protein>
<name>A0A430REE6_THESC</name>
<dbReference type="PIRSF" id="PIRSF002825">
    <property type="entry name" value="CfbpA"/>
    <property type="match status" value="1"/>
</dbReference>
<sequence>MKGIKSLAAWFLLAFGFGLAQGSLTLYTSEVPGDVNALVEAFRKENPGVEVKVFRSGTGEVVAKLRAELEAGNPQPDLIWFANPEYFRELSGKGLLRRVPPTVPGYPVQYAYEGGRYYEVRLLYNVIAVNTQRLREERPRLWRDLARPAYRGLLAMPDPNFSGAALITLGTLTGRLGFGYFEALRANGLAIEQSNPVLQQKLARGEYALALTTDFGVRQEAAKGAPLATIYPQDGAILVPTPIGVTSWSRNPTLAERFLRFLLSPTAQALFAERGYYPVMPGAPRPKGAPERVVALPGTPADEGTLRRFNELFGLRR</sequence>
<accession>A0A430REE6</accession>
<dbReference type="Pfam" id="PF13531">
    <property type="entry name" value="SBP_bac_11"/>
    <property type="match status" value="1"/>
</dbReference>
<organism evidence="2 3">
    <name type="scientific">Thermus scotoductus</name>
    <dbReference type="NCBI Taxonomy" id="37636"/>
    <lineage>
        <taxon>Bacteria</taxon>
        <taxon>Thermotogati</taxon>
        <taxon>Deinococcota</taxon>
        <taxon>Deinococci</taxon>
        <taxon>Thermales</taxon>
        <taxon>Thermaceae</taxon>
        <taxon>Thermus</taxon>
    </lineage>
</organism>
<evidence type="ECO:0000313" key="2">
    <source>
        <dbReference type="EMBL" id="RTH05751.1"/>
    </source>
</evidence>
<reference evidence="2 3" key="1">
    <citation type="journal article" date="2019" name="Extremophiles">
        <title>Biogeography of thermophiles and predominance of Thermus scotoductus in domestic water heaters.</title>
        <authorList>
            <person name="Wilpiszeski R.L."/>
            <person name="Zhang Z."/>
            <person name="House C.H."/>
        </authorList>
    </citation>
    <scope>NUCLEOTIDE SEQUENCE [LARGE SCALE GENOMIC DNA]</scope>
    <source>
        <strain evidence="2 3">34_S34</strain>
    </source>
</reference>
<keyword evidence="1" id="KW-0732">Signal</keyword>
<dbReference type="AlphaFoldDB" id="A0A430REE6"/>
<dbReference type="GO" id="GO:0030976">
    <property type="term" value="F:thiamine pyrophosphate binding"/>
    <property type="evidence" value="ECO:0007669"/>
    <property type="project" value="TreeGrafter"/>
</dbReference>
<dbReference type="PANTHER" id="PTHR30006">
    <property type="entry name" value="THIAMINE-BINDING PERIPLASMIC PROTEIN-RELATED"/>
    <property type="match status" value="1"/>
</dbReference>
<dbReference type="Proteomes" id="UP000286734">
    <property type="component" value="Unassembled WGS sequence"/>
</dbReference>
<comment type="caution">
    <text evidence="2">The sequence shown here is derived from an EMBL/GenBank/DDBJ whole genome shotgun (WGS) entry which is preliminary data.</text>
</comment>
<gene>
    <name evidence="2" type="ORF">CSW47_04530</name>
</gene>
<dbReference type="RefSeq" id="WP_126200158.1">
    <property type="nucleotide sequence ID" value="NZ_PELP01000102.1"/>
</dbReference>
<proteinExistence type="predicted"/>